<evidence type="ECO:0000256" key="2">
    <source>
        <dbReference type="SAM" id="MobiDB-lite"/>
    </source>
</evidence>
<dbReference type="PROSITE" id="PS50937">
    <property type="entry name" value="HTH_MERR_2"/>
    <property type="match status" value="1"/>
</dbReference>
<gene>
    <name evidence="4" type="ORF">LK10_10240</name>
</gene>
<dbReference type="PANTHER" id="PTHR30204">
    <property type="entry name" value="REDOX-CYCLING DRUG-SENSING TRANSCRIPTIONAL ACTIVATOR SOXR"/>
    <property type="match status" value="1"/>
</dbReference>
<proteinExistence type="predicted"/>
<dbReference type="AlphaFoldDB" id="A0A0B2AN03"/>
<evidence type="ECO:0000313" key="5">
    <source>
        <dbReference type="Proteomes" id="UP000030982"/>
    </source>
</evidence>
<dbReference type="SMART" id="SM00422">
    <property type="entry name" value="HTH_MERR"/>
    <property type="match status" value="1"/>
</dbReference>
<dbReference type="Gene3D" id="1.10.1660.10">
    <property type="match status" value="1"/>
</dbReference>
<dbReference type="GO" id="GO:0003677">
    <property type="term" value="F:DNA binding"/>
    <property type="evidence" value="ECO:0007669"/>
    <property type="project" value="UniProtKB-KW"/>
</dbReference>
<organism evidence="4 5">
    <name type="scientific">Sinomonas humi</name>
    <dbReference type="NCBI Taxonomy" id="1338436"/>
    <lineage>
        <taxon>Bacteria</taxon>
        <taxon>Bacillati</taxon>
        <taxon>Actinomycetota</taxon>
        <taxon>Actinomycetes</taxon>
        <taxon>Micrococcales</taxon>
        <taxon>Micrococcaceae</taxon>
        <taxon>Sinomonas</taxon>
    </lineage>
</organism>
<evidence type="ECO:0000259" key="3">
    <source>
        <dbReference type="PROSITE" id="PS50937"/>
    </source>
</evidence>
<evidence type="ECO:0000256" key="1">
    <source>
        <dbReference type="ARBA" id="ARBA00023125"/>
    </source>
</evidence>
<reference evidence="4 5" key="1">
    <citation type="submission" date="2014-09" db="EMBL/GenBank/DDBJ databases">
        <title>Genome sequence of Sinomonas sp. MUSC 117.</title>
        <authorList>
            <person name="Lee L.-H."/>
        </authorList>
    </citation>
    <scope>NUCLEOTIDE SEQUENCE [LARGE SCALE GENOMIC DNA]</scope>
    <source>
        <strain evidence="4 5">MUSC 117</strain>
    </source>
</reference>
<dbReference type="SUPFAM" id="SSF46955">
    <property type="entry name" value="Putative DNA-binding domain"/>
    <property type="match status" value="1"/>
</dbReference>
<accession>A0A0B2AN03</accession>
<dbReference type="PANTHER" id="PTHR30204:SF3">
    <property type="entry name" value="HTH MERR-TYPE DOMAIN-CONTAINING PROTEIN"/>
    <property type="match status" value="1"/>
</dbReference>
<dbReference type="GO" id="GO:0003700">
    <property type="term" value="F:DNA-binding transcription factor activity"/>
    <property type="evidence" value="ECO:0007669"/>
    <property type="project" value="InterPro"/>
</dbReference>
<dbReference type="InterPro" id="IPR047057">
    <property type="entry name" value="MerR_fam"/>
</dbReference>
<evidence type="ECO:0000313" key="4">
    <source>
        <dbReference type="EMBL" id="KHL03140.1"/>
    </source>
</evidence>
<keyword evidence="5" id="KW-1185">Reference proteome</keyword>
<dbReference type="InterPro" id="IPR009061">
    <property type="entry name" value="DNA-bd_dom_put_sf"/>
</dbReference>
<dbReference type="STRING" id="1338436.LK10_10240"/>
<dbReference type="Proteomes" id="UP000030982">
    <property type="component" value="Unassembled WGS sequence"/>
</dbReference>
<dbReference type="EMBL" id="JTDL01000104">
    <property type="protein sequence ID" value="KHL03140.1"/>
    <property type="molecule type" value="Genomic_DNA"/>
</dbReference>
<sequence length="197" mass="21124">MSPKGESGKLRQISGPGADVPVGEQGLLFSEDLPVLDEEAGYRGPTACKAAGITYRQLDYWARTGLVEPTVRGAAGSGSQRLYGFRDILVLKVVKRLLDTGVSLQQIRIAVGHLRERGVEDLAQITLMSDGASVYECTSADEVIDLVQGGQGVFGIAVGRVWREVEGSLAELPSEHAEDQTFPGDELGRRRAARKTG</sequence>
<comment type="caution">
    <text evidence="4">The sequence shown here is derived from an EMBL/GenBank/DDBJ whole genome shotgun (WGS) entry which is preliminary data.</text>
</comment>
<feature type="region of interest" description="Disordered" evidence="2">
    <location>
        <begin position="173"/>
        <end position="197"/>
    </location>
</feature>
<protein>
    <submittedName>
        <fullName evidence="4">Transcriptional regulator</fullName>
    </submittedName>
</protein>
<name>A0A0B2AN03_9MICC</name>
<keyword evidence="1" id="KW-0238">DNA-binding</keyword>
<feature type="domain" description="HTH merR-type" evidence="3">
    <location>
        <begin position="49"/>
        <end position="113"/>
    </location>
</feature>
<dbReference type="Pfam" id="PF13411">
    <property type="entry name" value="MerR_1"/>
    <property type="match status" value="1"/>
</dbReference>
<dbReference type="OrthoDB" id="7410529at2"/>
<dbReference type="InterPro" id="IPR000551">
    <property type="entry name" value="MerR-type_HTH_dom"/>
</dbReference>
<dbReference type="RefSeq" id="WP_043123121.1">
    <property type="nucleotide sequence ID" value="NZ_JTDL01000104.1"/>
</dbReference>